<dbReference type="PANTHER" id="PTHR11558">
    <property type="entry name" value="SPERMIDINE/SPERMINE SYNTHASE"/>
    <property type="match status" value="1"/>
</dbReference>
<feature type="region of interest" description="Disordered" evidence="5">
    <location>
        <begin position="1"/>
        <end position="24"/>
    </location>
</feature>
<feature type="compositionally biased region" description="Polar residues" evidence="5">
    <location>
        <begin position="348"/>
        <end position="358"/>
    </location>
</feature>
<dbReference type="InterPro" id="IPR035246">
    <property type="entry name" value="Spermidine_synt_N"/>
</dbReference>
<reference evidence="7 8" key="1">
    <citation type="submission" date="2016-02" db="EMBL/GenBank/DDBJ databases">
        <title>Genome analysis of coral dinoflagellate symbionts highlights evolutionary adaptations to a symbiotic lifestyle.</title>
        <authorList>
            <person name="Aranda M."/>
            <person name="Li Y."/>
            <person name="Liew Y.J."/>
            <person name="Baumgarten S."/>
            <person name="Simakov O."/>
            <person name="Wilson M."/>
            <person name="Piel J."/>
            <person name="Ashoor H."/>
            <person name="Bougouffa S."/>
            <person name="Bajic V.B."/>
            <person name="Ryu T."/>
            <person name="Ravasi T."/>
            <person name="Bayer T."/>
            <person name="Micklem G."/>
            <person name="Kim H."/>
            <person name="Bhak J."/>
            <person name="Lajeunesse T.C."/>
            <person name="Voolstra C.R."/>
        </authorList>
    </citation>
    <scope>NUCLEOTIDE SEQUENCE [LARGE SCALE GENOMIC DNA]</scope>
    <source>
        <strain evidence="7 8">CCMP2467</strain>
    </source>
</reference>
<dbReference type="GO" id="GO:0005829">
    <property type="term" value="C:cytosol"/>
    <property type="evidence" value="ECO:0007669"/>
    <property type="project" value="TreeGrafter"/>
</dbReference>
<evidence type="ECO:0000256" key="2">
    <source>
        <dbReference type="ARBA" id="ARBA00022679"/>
    </source>
</evidence>
<keyword evidence="8" id="KW-1185">Reference proteome</keyword>
<feature type="compositionally biased region" description="Acidic residues" evidence="5">
    <location>
        <begin position="380"/>
        <end position="389"/>
    </location>
</feature>
<evidence type="ECO:0000313" key="7">
    <source>
        <dbReference type="EMBL" id="OLQ09646.1"/>
    </source>
</evidence>
<sequence length="688" mass="75191">MASTPVYANGSGKEHRGPGSLNGRTWQEQRAPALLDLLRAGELCDLVLLAGEPAERVPASRLLLAAASAAMYARAEASPIADEEMFVLKCPEPAKELRSMTSPASVWSYGPGGSLGSNAGSQFEQVAAPLASELLATLEQEHNREILTLYEEQVRLREELRRVVELMQQEVLPRERQLHDMFEKLNEAFHTSAQNLRRQQEEFHARASQMTQKHDMSRREMLDPLQAAETELTRIKTMLNHPLVSSPGLPPQLLQQIQQRVQQSYGEEIRVPMARRSESGQTCPGCGNTYADDSNFCRRCGLKRSQAPIFQPPSPAISGSSRTPLAGRLMAEGGLLNINQPANATVTLAMSSPGSPAESSRRKRRRGAGEVSEVRVDDAQSTDEEEEGPYEPVMVDEVLHEEQTEYQHLLVFCSHHYGRCLSLDGILQSTEKDEHIYHEHLVHVPLLLCGSPERVAICGGGNGGAAREALKHGVAEVYVIDIDPSVGRAVRRFLPSQGTSLLHPNVSEISADASDFQTWPEGHFDAILVDSTDMGMAQGRSDHLWSKSFFAGCLQRLKRGGILSTQLGACLLRPDGLALSPTVAAGLGRLKQAGFQTARAYTAEIPSYGGLAVFGMASNGGSQQESCLALLASSACRVAGRADATEASSWPEGPRYHVPPWRSRAAARGLEDNEHTYLQEYHREQASD</sequence>
<accession>A0A1Q9EQD0</accession>
<feature type="domain" description="PABS" evidence="6">
    <location>
        <begin position="381"/>
        <end position="619"/>
    </location>
</feature>
<dbReference type="PANTHER" id="PTHR11558:SF11">
    <property type="entry name" value="SPERMIDINE SYNTHASE"/>
    <property type="match status" value="1"/>
</dbReference>
<gene>
    <name evidence="7" type="primary">speE</name>
    <name evidence="7" type="ORF">AK812_SmicGene6700</name>
</gene>
<evidence type="ECO:0000313" key="8">
    <source>
        <dbReference type="Proteomes" id="UP000186817"/>
    </source>
</evidence>
<evidence type="ECO:0000256" key="5">
    <source>
        <dbReference type="SAM" id="MobiDB-lite"/>
    </source>
</evidence>
<organism evidence="7 8">
    <name type="scientific">Symbiodinium microadriaticum</name>
    <name type="common">Dinoflagellate</name>
    <name type="synonym">Zooxanthella microadriatica</name>
    <dbReference type="NCBI Taxonomy" id="2951"/>
    <lineage>
        <taxon>Eukaryota</taxon>
        <taxon>Sar</taxon>
        <taxon>Alveolata</taxon>
        <taxon>Dinophyceae</taxon>
        <taxon>Suessiales</taxon>
        <taxon>Symbiodiniaceae</taxon>
        <taxon>Symbiodinium</taxon>
    </lineage>
</organism>
<dbReference type="InterPro" id="IPR037163">
    <property type="entry name" value="Spermidine_synt_N_sf"/>
</dbReference>
<dbReference type="EMBL" id="LSRX01000093">
    <property type="protein sequence ID" value="OLQ09646.1"/>
    <property type="molecule type" value="Genomic_DNA"/>
</dbReference>
<keyword evidence="4" id="KW-0175">Coiled coil</keyword>
<protein>
    <submittedName>
        <fullName evidence="7">Spermidine synthase</fullName>
    </submittedName>
</protein>
<name>A0A1Q9EQD0_SYMMI</name>
<keyword evidence="3" id="KW-0620">Polyamine biosynthesis</keyword>
<dbReference type="OrthoDB" id="38125at2759"/>
<dbReference type="InterPro" id="IPR029063">
    <property type="entry name" value="SAM-dependent_MTases_sf"/>
</dbReference>
<evidence type="ECO:0000259" key="6">
    <source>
        <dbReference type="PROSITE" id="PS51006"/>
    </source>
</evidence>
<dbReference type="Pfam" id="PF17284">
    <property type="entry name" value="Spermine_synt_N"/>
    <property type="match status" value="1"/>
</dbReference>
<dbReference type="CDD" id="cd02440">
    <property type="entry name" value="AdoMet_MTases"/>
    <property type="match status" value="1"/>
</dbReference>
<dbReference type="GO" id="GO:0008295">
    <property type="term" value="P:spermidine biosynthetic process"/>
    <property type="evidence" value="ECO:0007669"/>
    <property type="project" value="TreeGrafter"/>
</dbReference>
<dbReference type="Proteomes" id="UP000186817">
    <property type="component" value="Unassembled WGS sequence"/>
</dbReference>
<comment type="caution">
    <text evidence="7">The sequence shown here is derived from an EMBL/GenBank/DDBJ whole genome shotgun (WGS) entry which is preliminary data.</text>
</comment>
<evidence type="ECO:0000256" key="1">
    <source>
        <dbReference type="ARBA" id="ARBA00007867"/>
    </source>
</evidence>
<dbReference type="Gene3D" id="3.40.50.150">
    <property type="entry name" value="Vaccinia Virus protein VP39"/>
    <property type="match status" value="1"/>
</dbReference>
<dbReference type="HAMAP" id="MF_00198">
    <property type="entry name" value="Spermidine_synth"/>
    <property type="match status" value="1"/>
</dbReference>
<dbReference type="Pfam" id="PF01564">
    <property type="entry name" value="Spermine_synth"/>
    <property type="match status" value="1"/>
</dbReference>
<feature type="active site" description="Proton acceptor" evidence="3">
    <location>
        <position position="530"/>
    </location>
</feature>
<proteinExistence type="inferred from homology"/>
<evidence type="ECO:0000256" key="4">
    <source>
        <dbReference type="SAM" id="Coils"/>
    </source>
</evidence>
<dbReference type="GO" id="GO:0004766">
    <property type="term" value="F:spermidine synthase activity"/>
    <property type="evidence" value="ECO:0007669"/>
    <property type="project" value="TreeGrafter"/>
</dbReference>
<dbReference type="SUPFAM" id="SSF53335">
    <property type="entry name" value="S-adenosyl-L-methionine-dependent methyltransferases"/>
    <property type="match status" value="1"/>
</dbReference>
<comment type="similarity">
    <text evidence="1">Belongs to the spermidine/spermine synthase family.</text>
</comment>
<feature type="region of interest" description="Disordered" evidence="5">
    <location>
        <begin position="348"/>
        <end position="390"/>
    </location>
</feature>
<feature type="coiled-coil region" evidence="4">
    <location>
        <begin position="150"/>
        <end position="213"/>
    </location>
</feature>
<dbReference type="InterPro" id="IPR030374">
    <property type="entry name" value="PABS"/>
</dbReference>
<dbReference type="Gene3D" id="2.30.140.10">
    <property type="entry name" value="Spermidine synthase, tetramerisation domain"/>
    <property type="match status" value="1"/>
</dbReference>
<dbReference type="InterPro" id="IPR001045">
    <property type="entry name" value="Spermi_synthase"/>
</dbReference>
<evidence type="ECO:0000256" key="3">
    <source>
        <dbReference type="PROSITE-ProRule" id="PRU00354"/>
    </source>
</evidence>
<keyword evidence="2 3" id="KW-0808">Transferase</keyword>
<dbReference type="PROSITE" id="PS51006">
    <property type="entry name" value="PABS_2"/>
    <property type="match status" value="1"/>
</dbReference>
<dbReference type="AlphaFoldDB" id="A0A1Q9EQD0"/>